<name>A0A430HGX2_9BURK</name>
<feature type="signal peptide" evidence="1">
    <location>
        <begin position="1"/>
        <end position="29"/>
    </location>
</feature>
<gene>
    <name evidence="3" type="ORF">EJB06_22825</name>
</gene>
<evidence type="ECO:0000313" key="4">
    <source>
        <dbReference type="Proteomes" id="UP000278085"/>
    </source>
</evidence>
<feature type="domain" description="Ice-binding protein C-terminal" evidence="2">
    <location>
        <begin position="348"/>
        <end position="371"/>
    </location>
</feature>
<accession>A0A430HGX2</accession>
<dbReference type="Proteomes" id="UP000278085">
    <property type="component" value="Unassembled WGS sequence"/>
</dbReference>
<dbReference type="Pfam" id="PF07589">
    <property type="entry name" value="PEP-CTERM"/>
    <property type="match status" value="1"/>
</dbReference>
<dbReference type="InterPro" id="IPR013424">
    <property type="entry name" value="Ice-binding_C"/>
</dbReference>
<protein>
    <submittedName>
        <fullName evidence="3">PEP-CTERM sorting domain-containing protein</fullName>
    </submittedName>
</protein>
<feature type="chain" id="PRO_5018969087" evidence="1">
    <location>
        <begin position="30"/>
        <end position="375"/>
    </location>
</feature>
<sequence>MPKMNSLTRRCVALALLGMAGIASNAALAGPLPIYSSTYPTPNSACATYGNFVSCSTGVLNYLSGSGAGGFTGDYTFSAAQGALHDSIVVASNGGAILGNGDAALPSEDGFKTINSGKKDYFFTGDQNDPTNNGALANDTAFSWDMGLSTLNSKLTFDGEYHQMMIAFDFNNPQNSTASLPIWALVTIRDSEGNLANQYFETQQLDLSDIFKDPSLFQSTKTFNGSGVTTPGSTDFALTVGAICVVSDTVSYPSPNGSSCPTGGQLINTNQASNAVEFINYIPSLDLKGLEGAGYDTMSVQVWMGCFGTGGKTSGPTLADGNPVGPCDTGGYGDIFLIAGAAIPGRNDVPEPGMLALFGLSMLGLYAARRRRAAC</sequence>
<reference evidence="3 4" key="1">
    <citation type="submission" date="2018-12" db="EMBL/GenBank/DDBJ databases">
        <authorList>
            <person name="Yang E."/>
        </authorList>
    </citation>
    <scope>NUCLEOTIDE SEQUENCE [LARGE SCALE GENOMIC DNA]</scope>
    <source>
        <strain evidence="3 4">SOD</strain>
    </source>
</reference>
<proteinExistence type="predicted"/>
<dbReference type="AlphaFoldDB" id="A0A430HGX2"/>
<keyword evidence="1" id="KW-0732">Signal</keyword>
<comment type="caution">
    <text evidence="3">The sequence shown here is derived from an EMBL/GenBank/DDBJ whole genome shotgun (WGS) entry which is preliminary data.</text>
</comment>
<dbReference type="NCBIfam" id="TIGR02595">
    <property type="entry name" value="PEP_CTERM"/>
    <property type="match status" value="1"/>
</dbReference>
<dbReference type="OrthoDB" id="8753420at2"/>
<evidence type="ECO:0000256" key="1">
    <source>
        <dbReference type="SAM" id="SignalP"/>
    </source>
</evidence>
<organism evidence="3 4">
    <name type="scientific">Massilia atriviolacea</name>
    <dbReference type="NCBI Taxonomy" id="2495579"/>
    <lineage>
        <taxon>Bacteria</taxon>
        <taxon>Pseudomonadati</taxon>
        <taxon>Pseudomonadota</taxon>
        <taxon>Betaproteobacteria</taxon>
        <taxon>Burkholderiales</taxon>
        <taxon>Oxalobacteraceae</taxon>
        <taxon>Telluria group</taxon>
        <taxon>Massilia</taxon>
    </lineage>
</organism>
<keyword evidence="4" id="KW-1185">Reference proteome</keyword>
<evidence type="ECO:0000259" key="2">
    <source>
        <dbReference type="Pfam" id="PF07589"/>
    </source>
</evidence>
<dbReference type="EMBL" id="RXLQ01000013">
    <property type="protein sequence ID" value="RSZ56778.1"/>
    <property type="molecule type" value="Genomic_DNA"/>
</dbReference>
<evidence type="ECO:0000313" key="3">
    <source>
        <dbReference type="EMBL" id="RSZ56778.1"/>
    </source>
</evidence>